<dbReference type="InterPro" id="IPR001610">
    <property type="entry name" value="PAC"/>
</dbReference>
<dbReference type="InterPro" id="IPR035919">
    <property type="entry name" value="EAL_sf"/>
</dbReference>
<keyword evidence="1" id="KW-0812">Transmembrane</keyword>
<dbReference type="FunFam" id="3.30.70.270:FF:000001">
    <property type="entry name" value="Diguanylate cyclase domain protein"/>
    <property type="match status" value="1"/>
</dbReference>
<evidence type="ECO:0000256" key="1">
    <source>
        <dbReference type="SAM" id="Phobius"/>
    </source>
</evidence>
<dbReference type="SMART" id="SM00267">
    <property type="entry name" value="GGDEF"/>
    <property type="match status" value="1"/>
</dbReference>
<dbReference type="PROSITE" id="PS50112">
    <property type="entry name" value="PAS"/>
    <property type="match status" value="2"/>
</dbReference>
<accession>A0A4Z0R5V0</accession>
<dbReference type="InterPro" id="IPR000160">
    <property type="entry name" value="GGDEF_dom"/>
</dbReference>
<dbReference type="CDD" id="cd01949">
    <property type="entry name" value="GGDEF"/>
    <property type="match status" value="1"/>
</dbReference>
<dbReference type="GO" id="GO:0006355">
    <property type="term" value="P:regulation of DNA-templated transcription"/>
    <property type="evidence" value="ECO:0007669"/>
    <property type="project" value="InterPro"/>
</dbReference>
<name>A0A4Z0R5V0_9FIRM</name>
<feature type="transmembrane region" description="Helical" evidence="1">
    <location>
        <begin position="20"/>
        <end position="38"/>
    </location>
</feature>
<protein>
    <submittedName>
        <fullName evidence="6">EAL domain-containing protein</fullName>
    </submittedName>
</protein>
<keyword evidence="1" id="KW-0472">Membrane</keyword>
<dbReference type="AlphaFoldDB" id="A0A4Z0R5V0"/>
<evidence type="ECO:0000259" key="5">
    <source>
        <dbReference type="PROSITE" id="PS50887"/>
    </source>
</evidence>
<dbReference type="InterPro" id="IPR001633">
    <property type="entry name" value="EAL_dom"/>
</dbReference>
<feature type="domain" description="PAS" evidence="2">
    <location>
        <begin position="94"/>
        <end position="164"/>
    </location>
</feature>
<feature type="domain" description="GGDEF" evidence="5">
    <location>
        <begin position="377"/>
        <end position="510"/>
    </location>
</feature>
<dbReference type="SUPFAM" id="SSF55785">
    <property type="entry name" value="PYP-like sensor domain (PAS domain)"/>
    <property type="match status" value="2"/>
</dbReference>
<dbReference type="SUPFAM" id="SSF55073">
    <property type="entry name" value="Nucleotide cyclase"/>
    <property type="match status" value="1"/>
</dbReference>
<dbReference type="InterPro" id="IPR012226">
    <property type="entry name" value="Diguanyl_cyclase/Pdiesterase"/>
</dbReference>
<dbReference type="SMART" id="SM00052">
    <property type="entry name" value="EAL"/>
    <property type="match status" value="1"/>
</dbReference>
<comment type="caution">
    <text evidence="6">The sequence shown here is derived from an EMBL/GenBank/DDBJ whole genome shotgun (WGS) entry which is preliminary data.</text>
</comment>
<dbReference type="PANTHER" id="PTHR44757:SF2">
    <property type="entry name" value="BIOFILM ARCHITECTURE MAINTENANCE PROTEIN MBAA"/>
    <property type="match status" value="1"/>
</dbReference>
<dbReference type="OrthoDB" id="9762141at2"/>
<keyword evidence="7" id="KW-1185">Reference proteome</keyword>
<dbReference type="Gene3D" id="3.30.450.20">
    <property type="entry name" value="PAS domain"/>
    <property type="match status" value="2"/>
</dbReference>
<dbReference type="SMART" id="SM00091">
    <property type="entry name" value="PAS"/>
    <property type="match status" value="2"/>
</dbReference>
<dbReference type="PROSITE" id="PS50887">
    <property type="entry name" value="GGDEF"/>
    <property type="match status" value="1"/>
</dbReference>
<evidence type="ECO:0000313" key="7">
    <source>
        <dbReference type="Proteomes" id="UP000298460"/>
    </source>
</evidence>
<keyword evidence="1" id="KW-1133">Transmembrane helix</keyword>
<dbReference type="PROSITE" id="PS50883">
    <property type="entry name" value="EAL"/>
    <property type="match status" value="1"/>
</dbReference>
<dbReference type="Pfam" id="PF00989">
    <property type="entry name" value="PAS"/>
    <property type="match status" value="1"/>
</dbReference>
<dbReference type="CDD" id="cd00130">
    <property type="entry name" value="PAS"/>
    <property type="match status" value="2"/>
</dbReference>
<reference evidence="6 7" key="1">
    <citation type="submission" date="2019-03" db="EMBL/GenBank/DDBJ databases">
        <title>Draft Genome Sequence of Desulfosporosinus fructosivorans Strain 63.6F, Isolated from Marine Sediment in the Baltic Sea.</title>
        <authorList>
            <person name="Hausmann B."/>
            <person name="Vandieken V."/>
            <person name="Pjevac P."/>
            <person name="Schreck K."/>
            <person name="Herbold C.W."/>
            <person name="Loy A."/>
        </authorList>
    </citation>
    <scope>NUCLEOTIDE SEQUENCE [LARGE SCALE GENOMIC DNA]</scope>
    <source>
        <strain evidence="6 7">63.6F</strain>
    </source>
</reference>
<dbReference type="InterPro" id="IPR000014">
    <property type="entry name" value="PAS"/>
</dbReference>
<dbReference type="SUPFAM" id="SSF141868">
    <property type="entry name" value="EAL domain-like"/>
    <property type="match status" value="1"/>
</dbReference>
<evidence type="ECO:0000313" key="6">
    <source>
        <dbReference type="EMBL" id="TGE37819.1"/>
    </source>
</evidence>
<dbReference type="InterPro" id="IPR035965">
    <property type="entry name" value="PAS-like_dom_sf"/>
</dbReference>
<dbReference type="InterPro" id="IPR029787">
    <property type="entry name" value="Nucleotide_cyclase"/>
</dbReference>
<dbReference type="NCBIfam" id="TIGR00254">
    <property type="entry name" value="GGDEF"/>
    <property type="match status" value="1"/>
</dbReference>
<dbReference type="Pfam" id="PF00563">
    <property type="entry name" value="EAL"/>
    <property type="match status" value="1"/>
</dbReference>
<dbReference type="Pfam" id="PF13426">
    <property type="entry name" value="PAS_9"/>
    <property type="match status" value="1"/>
</dbReference>
<feature type="transmembrane region" description="Helical" evidence="1">
    <location>
        <begin position="59"/>
        <end position="78"/>
    </location>
</feature>
<evidence type="ECO:0000259" key="3">
    <source>
        <dbReference type="PROSITE" id="PS50113"/>
    </source>
</evidence>
<dbReference type="Gene3D" id="3.20.20.450">
    <property type="entry name" value="EAL domain"/>
    <property type="match status" value="1"/>
</dbReference>
<dbReference type="InterPro" id="IPR043128">
    <property type="entry name" value="Rev_trsase/Diguanyl_cyclase"/>
</dbReference>
<dbReference type="InterPro" id="IPR052155">
    <property type="entry name" value="Biofilm_reg_signaling"/>
</dbReference>
<gene>
    <name evidence="6" type="ORF">E4K67_14015</name>
</gene>
<feature type="domain" description="PAS" evidence="2">
    <location>
        <begin position="215"/>
        <end position="288"/>
    </location>
</feature>
<evidence type="ECO:0000259" key="2">
    <source>
        <dbReference type="PROSITE" id="PS50112"/>
    </source>
</evidence>
<dbReference type="Pfam" id="PF00990">
    <property type="entry name" value="GGDEF"/>
    <property type="match status" value="1"/>
</dbReference>
<dbReference type="PANTHER" id="PTHR44757">
    <property type="entry name" value="DIGUANYLATE CYCLASE DGCP"/>
    <property type="match status" value="1"/>
</dbReference>
<dbReference type="SMART" id="SM00086">
    <property type="entry name" value="PAC"/>
    <property type="match status" value="2"/>
</dbReference>
<proteinExistence type="predicted"/>
<feature type="domain" description="PAC" evidence="3">
    <location>
        <begin position="293"/>
        <end position="345"/>
    </location>
</feature>
<dbReference type="FunFam" id="3.20.20.450:FF:000001">
    <property type="entry name" value="Cyclic di-GMP phosphodiesterase yahA"/>
    <property type="match status" value="1"/>
</dbReference>
<dbReference type="RefSeq" id="WP_135547696.1">
    <property type="nucleotide sequence ID" value="NZ_SPQQ01000004.1"/>
</dbReference>
<sequence length="774" mass="87115">MDFKKTWHSKGHGFKRVTPLRMVILYTLSSGIWILFSDRILSAIVTDRWLFLQLSIAKGWLYVAVMAVLLCFLFQWGYSSLQQSEKALQKDKEHLERFRLLAENVLDLIIFINPDGQIIDANEAAVKRYGYTREELTNMPLSNLRLPEDQLTVPYFLQKAPKGLQFELQHVCKDGSVFPIDISAQGATSNGKPIIVSIIRDITKRKNAEAAVWLEKERAQVTLKSIGDAVITTDVRANVEYLNPVAEALTGWTNSEAIGQPLEKVFHIVNEGTGKKVQNPIVRCLQEGCIVGLANHTVLINKTGSSIAIEDSAAPIRDRTETVLGGVLVFHDVSYKRNLMKELAHHAHHDALTGLPNRLNFNECLHQALARSKRKQGMLAVMFLDLDRFKLINDTMGHNLGDKLLKDIADRIRQTLREGDTIARQGGDEFLVLLPEIKDELEVKSVTERILRVFSQSLMLDGNEVYMSTSIGIALYPTDGSDLETLVKHADTAMYYAKEQGRNNYQFFTAGLNIQANDRLSTENSLRKALNRGEFILHYQPQVDIESGCIVGLEALIRWNSAENGIIPPFSFIPIAEETGLIVPIGEWVLRTACAQNKTWQKQGYPHLRMAVNISARQFQEPKFIKLVADVLKETGLDPQWLELEITESIAMKNGDASVEMLNSFKNLGVRISIDDFGTGFSSLNYLMRMPIDTLKIDQSFIQDISLGENGEQVVAAIIQLAKNLHLKVIAEGVETKTQRTFLKDKQCDEMQGFLFSRAVTPEEVEKLFQKSSK</sequence>
<dbReference type="EMBL" id="SPQQ01000004">
    <property type="protein sequence ID" value="TGE37819.1"/>
    <property type="molecule type" value="Genomic_DNA"/>
</dbReference>
<dbReference type="NCBIfam" id="TIGR00229">
    <property type="entry name" value="sensory_box"/>
    <property type="match status" value="2"/>
</dbReference>
<dbReference type="Gene3D" id="3.30.70.270">
    <property type="match status" value="1"/>
</dbReference>
<dbReference type="PIRSF" id="PIRSF005925">
    <property type="entry name" value="Dos"/>
    <property type="match status" value="1"/>
</dbReference>
<dbReference type="CDD" id="cd01948">
    <property type="entry name" value="EAL"/>
    <property type="match status" value="1"/>
</dbReference>
<evidence type="ECO:0000259" key="4">
    <source>
        <dbReference type="PROSITE" id="PS50883"/>
    </source>
</evidence>
<feature type="domain" description="EAL" evidence="4">
    <location>
        <begin position="519"/>
        <end position="773"/>
    </location>
</feature>
<dbReference type="Proteomes" id="UP000298460">
    <property type="component" value="Unassembled WGS sequence"/>
</dbReference>
<dbReference type="PROSITE" id="PS50113">
    <property type="entry name" value="PAC"/>
    <property type="match status" value="1"/>
</dbReference>
<dbReference type="InterPro" id="IPR013767">
    <property type="entry name" value="PAS_fold"/>
</dbReference>
<organism evidence="6 7">
    <name type="scientific">Desulfosporosinus fructosivorans</name>
    <dbReference type="NCBI Taxonomy" id="2018669"/>
    <lineage>
        <taxon>Bacteria</taxon>
        <taxon>Bacillati</taxon>
        <taxon>Bacillota</taxon>
        <taxon>Clostridia</taxon>
        <taxon>Eubacteriales</taxon>
        <taxon>Desulfitobacteriaceae</taxon>
        <taxon>Desulfosporosinus</taxon>
    </lineage>
</organism>
<dbReference type="InterPro" id="IPR000700">
    <property type="entry name" value="PAS-assoc_C"/>
</dbReference>